<dbReference type="InterPro" id="IPR045033">
    <property type="entry name" value="PILS1/3/4/5/7"/>
</dbReference>
<dbReference type="GO" id="GO:0009734">
    <property type="term" value="P:auxin-activated signaling pathway"/>
    <property type="evidence" value="ECO:0007669"/>
    <property type="project" value="UniProtKB-KW"/>
</dbReference>
<evidence type="ECO:0000256" key="9">
    <source>
        <dbReference type="ARBA" id="ARBA00025752"/>
    </source>
</evidence>
<dbReference type="AlphaFoldDB" id="A0A8X8CC51"/>
<keyword evidence="3 10" id="KW-0812">Transmembrane</keyword>
<feature type="transmembrane region" description="Helical" evidence="10">
    <location>
        <begin position="83"/>
        <end position="106"/>
    </location>
</feature>
<evidence type="ECO:0000256" key="3">
    <source>
        <dbReference type="ARBA" id="ARBA00022692"/>
    </source>
</evidence>
<feature type="transmembrane region" description="Helical" evidence="10">
    <location>
        <begin position="47"/>
        <end position="63"/>
    </location>
</feature>
<feature type="transmembrane region" description="Helical" evidence="10">
    <location>
        <begin position="6"/>
        <end position="27"/>
    </location>
</feature>
<feature type="transmembrane region" description="Helical" evidence="10">
    <location>
        <begin position="118"/>
        <end position="137"/>
    </location>
</feature>
<dbReference type="GO" id="GO:0080162">
    <property type="term" value="P:endoplasmic reticulum to cytosol auxin transport"/>
    <property type="evidence" value="ECO:0007669"/>
    <property type="project" value="InterPro"/>
</dbReference>
<accession>A0A8X8CC51</accession>
<evidence type="ECO:0000256" key="8">
    <source>
        <dbReference type="ARBA" id="ARBA00025100"/>
    </source>
</evidence>
<evidence type="ECO:0000313" key="12">
    <source>
        <dbReference type="Proteomes" id="UP000886885"/>
    </source>
</evidence>
<comment type="caution">
    <text evidence="11">The sequence shown here is derived from an EMBL/GenBank/DDBJ whole genome shotgun (WGS) entry which is preliminary data.</text>
</comment>
<comment type="similarity">
    <text evidence="9">Belongs to the auxin efflux carrier (TC 2.A.69.2) family.</text>
</comment>
<comment type="function">
    <text evidence="8">Involved in cellular auxin homeostasis by regulating auxin metabolism. Regulates intracellular auxin accumulation at the endoplasmic reticulum and thus auxin availability for nuclear auxin signaling.</text>
</comment>
<dbReference type="OrthoDB" id="191139at2759"/>
<keyword evidence="4" id="KW-0256">Endoplasmic reticulum</keyword>
<evidence type="ECO:0000256" key="1">
    <source>
        <dbReference type="ARBA" id="ARBA00004477"/>
    </source>
</evidence>
<evidence type="ECO:0000256" key="6">
    <source>
        <dbReference type="ARBA" id="ARBA00023136"/>
    </source>
</evidence>
<dbReference type="Proteomes" id="UP000886885">
    <property type="component" value="Chromosome 11A"/>
</dbReference>
<comment type="subcellular location">
    <subcellularLocation>
        <location evidence="1">Endoplasmic reticulum membrane</location>
        <topology evidence="1">Multi-pass membrane protein</topology>
    </subcellularLocation>
</comment>
<dbReference type="GO" id="GO:0005789">
    <property type="term" value="C:endoplasmic reticulum membrane"/>
    <property type="evidence" value="ECO:0007669"/>
    <property type="project" value="UniProtKB-SubCell"/>
</dbReference>
<dbReference type="Pfam" id="PF03547">
    <property type="entry name" value="Mem_trans"/>
    <property type="match status" value="1"/>
</dbReference>
<evidence type="ECO:0000256" key="4">
    <source>
        <dbReference type="ARBA" id="ARBA00022824"/>
    </source>
</evidence>
<dbReference type="EMBL" id="JAAWWB010000021">
    <property type="protein sequence ID" value="KAG6756666.1"/>
    <property type="molecule type" value="Genomic_DNA"/>
</dbReference>
<sequence length="232" mass="25702">MGLWQLFFVALMPVVKVLLITAVGVFLATKRMDILGTDARKHLNSNICGFSISILVQLVFYVLNPALVGSNLAKFITLKSIVMLWFMPLNILITFIAGSALGWLLIKITKAPNHLRGLILACCAAVQIGSIFLWSYVYNIVRIYSSTDSDETKPDALPEGIESAREITPGPMLFLKEPSIDEGMENFELDRAVSKGKGKVPFPENIKQGFQKVLKKLNLKRMFSPSINGAVR</sequence>
<evidence type="ECO:0000256" key="7">
    <source>
        <dbReference type="ARBA" id="ARBA00023294"/>
    </source>
</evidence>
<evidence type="ECO:0000313" key="11">
    <source>
        <dbReference type="EMBL" id="KAG6756666.1"/>
    </source>
</evidence>
<evidence type="ECO:0000256" key="10">
    <source>
        <dbReference type="SAM" id="Phobius"/>
    </source>
</evidence>
<keyword evidence="5 10" id="KW-1133">Transmembrane helix</keyword>
<evidence type="ECO:0000256" key="2">
    <source>
        <dbReference type="ARBA" id="ARBA00022448"/>
    </source>
</evidence>
<dbReference type="InterPro" id="IPR004776">
    <property type="entry name" value="Mem_transp_PIN-like"/>
</dbReference>
<keyword evidence="7" id="KW-0927">Auxin signaling pathway</keyword>
<dbReference type="PANTHER" id="PTHR31651:SF40">
    <property type="entry name" value="SYMPORTER, PUTATIVE-RELATED"/>
    <property type="match status" value="1"/>
</dbReference>
<dbReference type="PANTHER" id="PTHR31651">
    <property type="match status" value="1"/>
</dbReference>
<name>A0A8X8CC51_POPTO</name>
<keyword evidence="6 10" id="KW-0472">Membrane</keyword>
<reference evidence="11" key="1">
    <citation type="journal article" date="2020" name="bioRxiv">
        <title>Hybrid origin of Populus tomentosa Carr. identified through genome sequencing and phylogenomic analysis.</title>
        <authorList>
            <person name="An X."/>
            <person name="Gao K."/>
            <person name="Chen Z."/>
            <person name="Li J."/>
            <person name="Yang X."/>
            <person name="Yang X."/>
            <person name="Zhou J."/>
            <person name="Guo T."/>
            <person name="Zhao T."/>
            <person name="Huang S."/>
            <person name="Miao D."/>
            <person name="Khan W.U."/>
            <person name="Rao P."/>
            <person name="Ye M."/>
            <person name="Lei B."/>
            <person name="Liao W."/>
            <person name="Wang J."/>
            <person name="Ji L."/>
            <person name="Li Y."/>
            <person name="Guo B."/>
            <person name="Mustafa N.S."/>
            <person name="Li S."/>
            <person name="Yun Q."/>
            <person name="Keller S.R."/>
            <person name="Mao J."/>
            <person name="Zhang R."/>
            <person name="Strauss S.H."/>
        </authorList>
    </citation>
    <scope>NUCLEOTIDE SEQUENCE</scope>
    <source>
        <strain evidence="11">GM15</strain>
        <tissue evidence="11">Leaf</tissue>
    </source>
</reference>
<organism evidence="11 12">
    <name type="scientific">Populus tomentosa</name>
    <name type="common">Chinese white poplar</name>
    <dbReference type="NCBI Taxonomy" id="118781"/>
    <lineage>
        <taxon>Eukaryota</taxon>
        <taxon>Viridiplantae</taxon>
        <taxon>Streptophyta</taxon>
        <taxon>Embryophyta</taxon>
        <taxon>Tracheophyta</taxon>
        <taxon>Spermatophyta</taxon>
        <taxon>Magnoliopsida</taxon>
        <taxon>eudicotyledons</taxon>
        <taxon>Gunneridae</taxon>
        <taxon>Pentapetalae</taxon>
        <taxon>rosids</taxon>
        <taxon>fabids</taxon>
        <taxon>Malpighiales</taxon>
        <taxon>Salicaceae</taxon>
        <taxon>Saliceae</taxon>
        <taxon>Populus</taxon>
    </lineage>
</organism>
<protein>
    <submittedName>
        <fullName evidence="11">Uncharacterized protein</fullName>
    </submittedName>
</protein>
<keyword evidence="12" id="KW-1185">Reference proteome</keyword>
<keyword evidence="2" id="KW-0813">Transport</keyword>
<proteinExistence type="inferred from homology"/>
<evidence type="ECO:0000256" key="5">
    <source>
        <dbReference type="ARBA" id="ARBA00022989"/>
    </source>
</evidence>
<gene>
    <name evidence="11" type="ORF">POTOM_040106</name>
</gene>